<dbReference type="InterPro" id="IPR050595">
    <property type="entry name" value="Bact_response_regulator"/>
</dbReference>
<gene>
    <name evidence="4" type="ORF">E2553_05480</name>
</gene>
<dbReference type="PANTHER" id="PTHR44591:SF25">
    <property type="entry name" value="CHEMOTAXIS TWO-COMPONENT RESPONSE REGULATOR"/>
    <property type="match status" value="1"/>
</dbReference>
<dbReference type="Gene3D" id="3.40.50.2300">
    <property type="match status" value="1"/>
</dbReference>
<accession>A0A4Y8N4H2</accession>
<dbReference type="GO" id="GO:0000160">
    <property type="term" value="P:phosphorelay signal transduction system"/>
    <property type="evidence" value="ECO:0007669"/>
    <property type="project" value="InterPro"/>
</dbReference>
<feature type="modified residue" description="4-aspartylphosphate" evidence="2">
    <location>
        <position position="64"/>
    </location>
</feature>
<evidence type="ECO:0000313" key="5">
    <source>
        <dbReference type="Proteomes" id="UP000297385"/>
    </source>
</evidence>
<organism evidence="4 5">
    <name type="scientific">Paraburkholderia dipogonis</name>
    <dbReference type="NCBI Taxonomy" id="1211383"/>
    <lineage>
        <taxon>Bacteria</taxon>
        <taxon>Pseudomonadati</taxon>
        <taxon>Pseudomonadota</taxon>
        <taxon>Betaproteobacteria</taxon>
        <taxon>Burkholderiales</taxon>
        <taxon>Burkholderiaceae</taxon>
        <taxon>Paraburkholderia</taxon>
    </lineage>
</organism>
<name>A0A4Y8N4H2_9BURK</name>
<evidence type="ECO:0000313" key="4">
    <source>
        <dbReference type="EMBL" id="TFE44521.1"/>
    </source>
</evidence>
<comment type="caution">
    <text evidence="4">The sequence shown here is derived from an EMBL/GenBank/DDBJ whole genome shotgun (WGS) entry which is preliminary data.</text>
</comment>
<protein>
    <submittedName>
        <fullName evidence="4">Response regulator</fullName>
    </submittedName>
</protein>
<dbReference type="Pfam" id="PF00072">
    <property type="entry name" value="Response_reg"/>
    <property type="match status" value="1"/>
</dbReference>
<dbReference type="PROSITE" id="PS50110">
    <property type="entry name" value="RESPONSE_REGULATORY"/>
    <property type="match status" value="1"/>
</dbReference>
<dbReference type="EMBL" id="SNVI01000001">
    <property type="protein sequence ID" value="TFE44521.1"/>
    <property type="molecule type" value="Genomic_DNA"/>
</dbReference>
<dbReference type="PANTHER" id="PTHR44591">
    <property type="entry name" value="STRESS RESPONSE REGULATOR PROTEIN 1"/>
    <property type="match status" value="1"/>
</dbReference>
<sequence>MPCGLEMRTKRSPAVIGVVDDDEFVRMATSSLLRSANWKVIVYESANHLLGDTRRSALKLVVADIHMPGMDGFALLESINLWKRPVPVIFITAYATQELLERAETGGAAGFFSKPVDDARLLARIGEILRK</sequence>
<dbReference type="InterPro" id="IPR011006">
    <property type="entry name" value="CheY-like_superfamily"/>
</dbReference>
<dbReference type="SMART" id="SM00448">
    <property type="entry name" value="REC"/>
    <property type="match status" value="1"/>
</dbReference>
<dbReference type="SUPFAM" id="SSF52172">
    <property type="entry name" value="CheY-like"/>
    <property type="match status" value="1"/>
</dbReference>
<evidence type="ECO:0000256" key="1">
    <source>
        <dbReference type="ARBA" id="ARBA00022553"/>
    </source>
</evidence>
<dbReference type="AlphaFoldDB" id="A0A4Y8N4H2"/>
<proteinExistence type="predicted"/>
<reference evidence="4 5" key="1">
    <citation type="submission" date="2019-03" db="EMBL/GenBank/DDBJ databases">
        <title>Complete Genome Sequence of Paraburkholderia dipogonis ICMP 19430T, a Nitrogen-fixing Symbiont of the South African Invasive Legume Dipogon lignosus in New Zealand.</title>
        <authorList>
            <person name="De Meyer S.E."/>
        </authorList>
    </citation>
    <scope>NUCLEOTIDE SEQUENCE [LARGE SCALE GENOMIC DNA]</scope>
    <source>
        <strain evidence="4 5">ICMP 19430</strain>
    </source>
</reference>
<dbReference type="Proteomes" id="UP000297385">
    <property type="component" value="Unassembled WGS sequence"/>
</dbReference>
<keyword evidence="1 2" id="KW-0597">Phosphoprotein</keyword>
<dbReference type="InterPro" id="IPR001789">
    <property type="entry name" value="Sig_transdc_resp-reg_receiver"/>
</dbReference>
<evidence type="ECO:0000259" key="3">
    <source>
        <dbReference type="PROSITE" id="PS50110"/>
    </source>
</evidence>
<evidence type="ECO:0000256" key="2">
    <source>
        <dbReference type="PROSITE-ProRule" id="PRU00169"/>
    </source>
</evidence>
<feature type="domain" description="Response regulatory" evidence="3">
    <location>
        <begin position="15"/>
        <end position="129"/>
    </location>
</feature>